<dbReference type="OMA" id="EMFENHT"/>
<dbReference type="GO" id="GO:0005737">
    <property type="term" value="C:cytoplasm"/>
    <property type="evidence" value="ECO:0007669"/>
    <property type="project" value="UniProtKB-SubCell"/>
</dbReference>
<keyword evidence="4" id="KW-0963">Cytoplasm</keyword>
<gene>
    <name evidence="8" type="ORF">WOLCODRAFT_145941</name>
</gene>
<dbReference type="GO" id="GO:0034599">
    <property type="term" value="P:cellular response to oxidative stress"/>
    <property type="evidence" value="ECO:0007669"/>
    <property type="project" value="InterPro"/>
</dbReference>
<name>A0A2H3JGC1_WOLCO</name>
<dbReference type="AlphaFoldDB" id="A0A2H3JGC1"/>
<keyword evidence="9" id="KW-1185">Reference proteome</keyword>
<dbReference type="FunFam" id="3.40.109.10:FF:000001">
    <property type="entry name" value="Nitroreductase family"/>
    <property type="match status" value="1"/>
</dbReference>
<keyword evidence="5" id="KW-0560">Oxidoreductase</keyword>
<dbReference type="PANTHER" id="PTHR43035">
    <property type="entry name" value="FATTY ACID REPRESSION MUTANT PROTEIN 2-RELATED"/>
    <property type="match status" value="1"/>
</dbReference>
<dbReference type="Gene3D" id="3.40.109.10">
    <property type="entry name" value="NADH Oxidase"/>
    <property type="match status" value="1"/>
</dbReference>
<evidence type="ECO:0000256" key="6">
    <source>
        <dbReference type="ARBA" id="ARBA00023242"/>
    </source>
</evidence>
<dbReference type="CDD" id="cd02140">
    <property type="entry name" value="Frm2-like"/>
    <property type="match status" value="1"/>
</dbReference>
<dbReference type="Proteomes" id="UP000218811">
    <property type="component" value="Unassembled WGS sequence"/>
</dbReference>
<dbReference type="InterPro" id="IPR033877">
    <property type="entry name" value="Frm2/Hbn1"/>
</dbReference>
<evidence type="ECO:0000313" key="9">
    <source>
        <dbReference type="Proteomes" id="UP000218811"/>
    </source>
</evidence>
<evidence type="ECO:0000256" key="4">
    <source>
        <dbReference type="ARBA" id="ARBA00022490"/>
    </source>
</evidence>
<evidence type="ECO:0000256" key="1">
    <source>
        <dbReference type="ARBA" id="ARBA00004123"/>
    </source>
</evidence>
<accession>A0A2H3JGC1</accession>
<evidence type="ECO:0000256" key="2">
    <source>
        <dbReference type="ARBA" id="ARBA00004496"/>
    </source>
</evidence>
<protein>
    <submittedName>
        <fullName evidence="8">Nitroreductase</fullName>
    </submittedName>
</protein>
<comment type="similarity">
    <text evidence="3">Belongs to the nitroreductase family.</text>
</comment>
<evidence type="ECO:0000256" key="5">
    <source>
        <dbReference type="ARBA" id="ARBA00023002"/>
    </source>
</evidence>
<dbReference type="InterPro" id="IPR029479">
    <property type="entry name" value="Nitroreductase"/>
</dbReference>
<feature type="domain" description="Nitroreductase" evidence="7">
    <location>
        <begin position="10"/>
        <end position="178"/>
    </location>
</feature>
<comment type="subcellular location">
    <subcellularLocation>
        <location evidence="2">Cytoplasm</location>
    </subcellularLocation>
    <subcellularLocation>
        <location evidence="1">Nucleus</location>
    </subcellularLocation>
</comment>
<evidence type="ECO:0000256" key="3">
    <source>
        <dbReference type="ARBA" id="ARBA00007118"/>
    </source>
</evidence>
<dbReference type="EMBL" id="KB467854">
    <property type="protein sequence ID" value="PCH35754.1"/>
    <property type="molecule type" value="Genomic_DNA"/>
</dbReference>
<dbReference type="GO" id="GO:0005634">
    <property type="term" value="C:nucleus"/>
    <property type="evidence" value="ECO:0007669"/>
    <property type="project" value="UniProtKB-SubCell"/>
</dbReference>
<dbReference type="PANTHER" id="PTHR43035:SF1">
    <property type="entry name" value="FATTY ACID REPRESSION MUTANT PROTEIN 2-RELATED"/>
    <property type="match status" value="1"/>
</dbReference>
<proteinExistence type="inferred from homology"/>
<dbReference type="InterPro" id="IPR000415">
    <property type="entry name" value="Nitroreductase-like"/>
</dbReference>
<sequence length="201" mass="22781">MSSARFLDALKTRRTYYNITPKSPIPDERIEEIVKEVVLHTPSSFNSQSSRAVVLLKKEHEKLWDIVAEVLKPVVPEAQWPTTEKKLQGFKSGYGSVLFFEDQESVRKLQEQFPLYQDAFPGFAQHTNGMIQLATWTALELEGFGASLQHYNPLIDLKVKEQWNIPASWDLIAEMPFGVPGAPAGDKTFAPIEDRVKSYGK</sequence>
<evidence type="ECO:0000313" key="8">
    <source>
        <dbReference type="EMBL" id="PCH35754.1"/>
    </source>
</evidence>
<reference evidence="8 9" key="1">
    <citation type="journal article" date="2012" name="Science">
        <title>The Paleozoic origin of enzymatic lignin decomposition reconstructed from 31 fungal genomes.</title>
        <authorList>
            <person name="Floudas D."/>
            <person name="Binder M."/>
            <person name="Riley R."/>
            <person name="Barry K."/>
            <person name="Blanchette R.A."/>
            <person name="Henrissat B."/>
            <person name="Martinez A.T."/>
            <person name="Otillar R."/>
            <person name="Spatafora J.W."/>
            <person name="Yadav J.S."/>
            <person name="Aerts A."/>
            <person name="Benoit I."/>
            <person name="Boyd A."/>
            <person name="Carlson A."/>
            <person name="Copeland A."/>
            <person name="Coutinho P.M."/>
            <person name="de Vries R.P."/>
            <person name="Ferreira P."/>
            <person name="Findley K."/>
            <person name="Foster B."/>
            <person name="Gaskell J."/>
            <person name="Glotzer D."/>
            <person name="Gorecki P."/>
            <person name="Heitman J."/>
            <person name="Hesse C."/>
            <person name="Hori C."/>
            <person name="Igarashi K."/>
            <person name="Jurgens J.A."/>
            <person name="Kallen N."/>
            <person name="Kersten P."/>
            <person name="Kohler A."/>
            <person name="Kuees U."/>
            <person name="Kumar T.K.A."/>
            <person name="Kuo A."/>
            <person name="LaButti K."/>
            <person name="Larrondo L.F."/>
            <person name="Lindquist E."/>
            <person name="Ling A."/>
            <person name="Lombard V."/>
            <person name="Lucas S."/>
            <person name="Lundell T."/>
            <person name="Martin R."/>
            <person name="McLaughlin D.J."/>
            <person name="Morgenstern I."/>
            <person name="Morin E."/>
            <person name="Murat C."/>
            <person name="Nagy L.G."/>
            <person name="Nolan M."/>
            <person name="Ohm R.A."/>
            <person name="Patyshakuliyeva A."/>
            <person name="Rokas A."/>
            <person name="Ruiz-Duenas F.J."/>
            <person name="Sabat G."/>
            <person name="Salamov A."/>
            <person name="Samejima M."/>
            <person name="Schmutz J."/>
            <person name="Slot J.C."/>
            <person name="St John F."/>
            <person name="Stenlid J."/>
            <person name="Sun H."/>
            <person name="Sun S."/>
            <person name="Syed K."/>
            <person name="Tsang A."/>
            <person name="Wiebenga A."/>
            <person name="Young D."/>
            <person name="Pisabarro A."/>
            <person name="Eastwood D.C."/>
            <person name="Martin F."/>
            <person name="Cullen D."/>
            <person name="Grigoriev I.V."/>
            <person name="Hibbett D.S."/>
        </authorList>
    </citation>
    <scope>NUCLEOTIDE SEQUENCE [LARGE SCALE GENOMIC DNA]</scope>
    <source>
        <strain evidence="8 9">MD-104</strain>
    </source>
</reference>
<keyword evidence="6" id="KW-0539">Nucleus</keyword>
<dbReference type="SUPFAM" id="SSF55469">
    <property type="entry name" value="FMN-dependent nitroreductase-like"/>
    <property type="match status" value="1"/>
</dbReference>
<organism evidence="8 9">
    <name type="scientific">Wolfiporia cocos (strain MD-104)</name>
    <name type="common">Brown rot fungus</name>
    <dbReference type="NCBI Taxonomy" id="742152"/>
    <lineage>
        <taxon>Eukaryota</taxon>
        <taxon>Fungi</taxon>
        <taxon>Dikarya</taxon>
        <taxon>Basidiomycota</taxon>
        <taxon>Agaricomycotina</taxon>
        <taxon>Agaricomycetes</taxon>
        <taxon>Polyporales</taxon>
        <taxon>Phaeolaceae</taxon>
        <taxon>Wolfiporia</taxon>
    </lineage>
</organism>
<dbReference type="Pfam" id="PF00881">
    <property type="entry name" value="Nitroreductase"/>
    <property type="match status" value="1"/>
</dbReference>
<evidence type="ECO:0000259" key="7">
    <source>
        <dbReference type="Pfam" id="PF00881"/>
    </source>
</evidence>
<dbReference type="OrthoDB" id="2138173at2759"/>
<dbReference type="STRING" id="742152.A0A2H3JGC1"/>
<dbReference type="GO" id="GO:0016491">
    <property type="term" value="F:oxidoreductase activity"/>
    <property type="evidence" value="ECO:0007669"/>
    <property type="project" value="UniProtKB-KW"/>
</dbReference>